<dbReference type="InterPro" id="IPR036043">
    <property type="entry name" value="Phosphoglycerate_kinase_sf"/>
</dbReference>
<evidence type="ECO:0000256" key="7">
    <source>
        <dbReference type="ARBA" id="ARBA00016471"/>
    </source>
</evidence>
<dbReference type="Pfam" id="PF00162">
    <property type="entry name" value="PGK"/>
    <property type="match status" value="1"/>
</dbReference>
<feature type="binding site" evidence="14 16">
    <location>
        <begin position="355"/>
        <end position="358"/>
    </location>
    <ligand>
        <name>ATP</name>
        <dbReference type="ChEBI" id="CHEBI:30616"/>
    </ligand>
</feature>
<evidence type="ECO:0000256" key="1">
    <source>
        <dbReference type="ARBA" id="ARBA00000642"/>
    </source>
</evidence>
<evidence type="ECO:0000256" key="15">
    <source>
        <dbReference type="PIRSR" id="PIRSR000724-1"/>
    </source>
</evidence>
<dbReference type="GO" id="GO:0005829">
    <property type="term" value="C:cytosol"/>
    <property type="evidence" value="ECO:0007669"/>
    <property type="project" value="TreeGrafter"/>
</dbReference>
<dbReference type="PIRSF" id="PIRSF000724">
    <property type="entry name" value="Pgk"/>
    <property type="match status" value="1"/>
</dbReference>
<feature type="binding site" evidence="14 16">
    <location>
        <position position="329"/>
    </location>
    <ligand>
        <name>ATP</name>
        <dbReference type="ChEBI" id="CHEBI:30616"/>
    </ligand>
</feature>
<comment type="similarity">
    <text evidence="4 14 17">Belongs to the phosphoglycerate kinase family.</text>
</comment>
<dbReference type="GO" id="GO:0004618">
    <property type="term" value="F:phosphoglycerate kinase activity"/>
    <property type="evidence" value="ECO:0007669"/>
    <property type="project" value="UniProtKB-UniRule"/>
</dbReference>
<dbReference type="InterPro" id="IPR001576">
    <property type="entry name" value="Phosphoglycerate_kinase"/>
</dbReference>
<feature type="binding site" evidence="14">
    <location>
        <position position="120"/>
    </location>
    <ligand>
        <name>substrate</name>
    </ligand>
</feature>
<dbReference type="Proteomes" id="UP000886874">
    <property type="component" value="Unassembled WGS sequence"/>
</dbReference>
<reference evidence="18" key="1">
    <citation type="submission" date="2020-10" db="EMBL/GenBank/DDBJ databases">
        <authorList>
            <person name="Gilroy R."/>
        </authorList>
    </citation>
    <scope>NUCLEOTIDE SEQUENCE</scope>
    <source>
        <strain evidence="18">ChiSjej2B20-13462</strain>
    </source>
</reference>
<dbReference type="FunFam" id="3.40.50.1260:FF:000002">
    <property type="entry name" value="Phosphoglycerate kinase"/>
    <property type="match status" value="1"/>
</dbReference>
<dbReference type="SUPFAM" id="SSF53748">
    <property type="entry name" value="Phosphoglycerate kinase"/>
    <property type="match status" value="1"/>
</dbReference>
<keyword evidence="13 14" id="KW-0324">Glycolysis</keyword>
<comment type="caution">
    <text evidence="18">The sequence shown here is derived from an EMBL/GenBank/DDBJ whole genome shotgun (WGS) entry which is preliminary data.</text>
</comment>
<feature type="binding site" evidence="14">
    <location>
        <position position="153"/>
    </location>
    <ligand>
        <name>substrate</name>
    </ligand>
</feature>
<dbReference type="GO" id="GO:0006094">
    <property type="term" value="P:gluconeogenesis"/>
    <property type="evidence" value="ECO:0007669"/>
    <property type="project" value="TreeGrafter"/>
</dbReference>
<feature type="binding site" evidence="14 15">
    <location>
        <begin position="61"/>
        <end position="64"/>
    </location>
    <ligand>
        <name>substrate</name>
    </ligand>
</feature>
<dbReference type="GO" id="GO:0005524">
    <property type="term" value="F:ATP binding"/>
    <property type="evidence" value="ECO:0007669"/>
    <property type="project" value="UniProtKB-KW"/>
</dbReference>
<evidence type="ECO:0000256" key="3">
    <source>
        <dbReference type="ARBA" id="ARBA00004838"/>
    </source>
</evidence>
<keyword evidence="9 14" id="KW-0808">Transferase</keyword>
<comment type="subcellular location">
    <subcellularLocation>
        <location evidence="2 14">Cytoplasm</location>
    </subcellularLocation>
</comment>
<evidence type="ECO:0000256" key="9">
    <source>
        <dbReference type="ARBA" id="ARBA00022679"/>
    </source>
</evidence>
<evidence type="ECO:0000256" key="14">
    <source>
        <dbReference type="HAMAP-Rule" id="MF_00145"/>
    </source>
</evidence>
<evidence type="ECO:0000256" key="5">
    <source>
        <dbReference type="ARBA" id="ARBA00011245"/>
    </source>
</evidence>
<evidence type="ECO:0000256" key="16">
    <source>
        <dbReference type="PIRSR" id="PIRSR000724-2"/>
    </source>
</evidence>
<accession>A0A9D0Z7R0</accession>
<evidence type="ECO:0000256" key="13">
    <source>
        <dbReference type="ARBA" id="ARBA00023152"/>
    </source>
</evidence>
<evidence type="ECO:0000256" key="2">
    <source>
        <dbReference type="ARBA" id="ARBA00004496"/>
    </source>
</evidence>
<keyword evidence="10 14" id="KW-0547">Nucleotide-binding</keyword>
<evidence type="ECO:0000256" key="10">
    <source>
        <dbReference type="ARBA" id="ARBA00022741"/>
    </source>
</evidence>
<evidence type="ECO:0000256" key="8">
    <source>
        <dbReference type="ARBA" id="ARBA00022490"/>
    </source>
</evidence>
<feature type="binding site" evidence="15">
    <location>
        <position position="153"/>
    </location>
    <ligand>
        <name>(2R)-3-phosphoglycerate</name>
        <dbReference type="ChEBI" id="CHEBI:58272"/>
    </ligand>
</feature>
<dbReference type="EC" id="2.7.2.3" evidence="6 14"/>
<feature type="binding site" evidence="14 15">
    <location>
        <begin position="23"/>
        <end position="25"/>
    </location>
    <ligand>
        <name>substrate</name>
    </ligand>
</feature>
<evidence type="ECO:0000256" key="11">
    <source>
        <dbReference type="ARBA" id="ARBA00022777"/>
    </source>
</evidence>
<evidence type="ECO:0000313" key="18">
    <source>
        <dbReference type="EMBL" id="HIQ70405.1"/>
    </source>
</evidence>
<dbReference type="PANTHER" id="PTHR11406:SF23">
    <property type="entry name" value="PHOSPHOGLYCERATE KINASE 1, CHLOROPLASTIC-RELATED"/>
    <property type="match status" value="1"/>
</dbReference>
<feature type="binding site" evidence="14">
    <location>
        <position position="38"/>
    </location>
    <ligand>
        <name>substrate</name>
    </ligand>
</feature>
<reference evidence="18" key="2">
    <citation type="journal article" date="2021" name="PeerJ">
        <title>Extensive microbial diversity within the chicken gut microbiome revealed by metagenomics and culture.</title>
        <authorList>
            <person name="Gilroy R."/>
            <person name="Ravi A."/>
            <person name="Getino M."/>
            <person name="Pursley I."/>
            <person name="Horton D.L."/>
            <person name="Alikhan N.F."/>
            <person name="Baker D."/>
            <person name="Gharbi K."/>
            <person name="Hall N."/>
            <person name="Watson M."/>
            <person name="Adriaenssens E.M."/>
            <person name="Foster-Nyarko E."/>
            <person name="Jarju S."/>
            <person name="Secka A."/>
            <person name="Antonio M."/>
            <person name="Oren A."/>
            <person name="Chaudhuri R.R."/>
            <person name="La Ragione R."/>
            <person name="Hildebrand F."/>
            <person name="Pallen M.J."/>
        </authorList>
    </citation>
    <scope>NUCLEOTIDE SEQUENCE</scope>
    <source>
        <strain evidence="18">ChiSjej2B20-13462</strain>
    </source>
</reference>
<sequence length="399" mass="42108">MNYNKKSVEDIDVSGKRVLCRCDFNVPIKGGVITSDKRIVAALPTIEYLVKHGAKVILCSHMGKPKGEYKPELSLQVVADRLSELLGQTVIMAKDVAGEDAQAKAAALQDGQVMLLENTRFEKGETKNDPELSKKLASLADIFVNDAFGTAHRAHSSTAGVADYLPAVCGYLIQKEIGIMGKALADPERPFVAILGGAKVSDKLNVINNLLEKVDTLIIGGGMAYTFLAAKGYSVGSSLLDNEKIDYCKEMMAKAEAKGVKLLLPVDTYVGASFPNPIDAEIEVKNVAADAMPEGMMGLDIGDETRKLFAEAAKSAKTVVWNGPMGVFENPTLAQGTIAVAKALAESDAVTIVGGGDSAAACEQLGFADKITHISTGGGASLEFLEGLELPGIACLQDK</sequence>
<dbReference type="PRINTS" id="PR00477">
    <property type="entry name" value="PHGLYCKINASE"/>
</dbReference>
<dbReference type="CDD" id="cd00318">
    <property type="entry name" value="Phosphoglycerate_kinase"/>
    <property type="match status" value="1"/>
</dbReference>
<dbReference type="GO" id="GO:0043531">
    <property type="term" value="F:ADP binding"/>
    <property type="evidence" value="ECO:0007669"/>
    <property type="project" value="TreeGrafter"/>
</dbReference>
<proteinExistence type="inferred from homology"/>
<evidence type="ECO:0000256" key="17">
    <source>
        <dbReference type="RuleBase" id="RU000532"/>
    </source>
</evidence>
<keyword evidence="11 14" id="KW-0418">Kinase</keyword>
<dbReference type="GO" id="GO:0006096">
    <property type="term" value="P:glycolytic process"/>
    <property type="evidence" value="ECO:0007669"/>
    <property type="project" value="UniProtKB-UniRule"/>
</dbReference>
<feature type="binding site" evidence="15">
    <location>
        <position position="120"/>
    </location>
    <ligand>
        <name>(2R)-3-phosphoglycerate</name>
        <dbReference type="ChEBI" id="CHEBI:58272"/>
    </ligand>
</feature>
<evidence type="ECO:0000256" key="6">
    <source>
        <dbReference type="ARBA" id="ARBA00013061"/>
    </source>
</evidence>
<dbReference type="Gene3D" id="3.40.50.1260">
    <property type="entry name" value="Phosphoglycerate kinase, N-terminal domain"/>
    <property type="match status" value="2"/>
</dbReference>
<evidence type="ECO:0000313" key="19">
    <source>
        <dbReference type="Proteomes" id="UP000886874"/>
    </source>
</evidence>
<evidence type="ECO:0000256" key="12">
    <source>
        <dbReference type="ARBA" id="ARBA00022840"/>
    </source>
</evidence>
<dbReference type="InterPro" id="IPR015824">
    <property type="entry name" value="Phosphoglycerate_kinase_N"/>
</dbReference>
<comment type="pathway">
    <text evidence="3 14">Carbohydrate degradation; glycolysis; pyruvate from D-glyceraldehyde 3-phosphate: step 2/5.</text>
</comment>
<comment type="catalytic activity">
    <reaction evidence="1 14 17">
        <text>(2R)-3-phosphoglycerate + ATP = (2R)-3-phospho-glyceroyl phosphate + ADP</text>
        <dbReference type="Rhea" id="RHEA:14801"/>
        <dbReference type="ChEBI" id="CHEBI:30616"/>
        <dbReference type="ChEBI" id="CHEBI:57604"/>
        <dbReference type="ChEBI" id="CHEBI:58272"/>
        <dbReference type="ChEBI" id="CHEBI:456216"/>
        <dbReference type="EC" id="2.7.2.3"/>
    </reaction>
</comment>
<dbReference type="PROSITE" id="PS00111">
    <property type="entry name" value="PGLYCERATE_KINASE"/>
    <property type="match status" value="1"/>
</dbReference>
<keyword evidence="8 14" id="KW-0963">Cytoplasm</keyword>
<dbReference type="EMBL" id="DVFN01000124">
    <property type="protein sequence ID" value="HIQ70405.1"/>
    <property type="molecule type" value="Genomic_DNA"/>
</dbReference>
<evidence type="ECO:0000256" key="4">
    <source>
        <dbReference type="ARBA" id="ARBA00008982"/>
    </source>
</evidence>
<protein>
    <recommendedName>
        <fullName evidence="7 14">Phosphoglycerate kinase</fullName>
        <ecNumber evidence="6 14">2.7.2.3</ecNumber>
    </recommendedName>
</protein>
<dbReference type="HAMAP" id="MF_00145">
    <property type="entry name" value="Phosphoglyc_kinase"/>
    <property type="match status" value="1"/>
</dbReference>
<feature type="binding site" evidence="14 16">
    <location>
        <position position="203"/>
    </location>
    <ligand>
        <name>ATP</name>
        <dbReference type="ChEBI" id="CHEBI:30616"/>
    </ligand>
</feature>
<comment type="subunit">
    <text evidence="5 14">Monomer.</text>
</comment>
<dbReference type="AlphaFoldDB" id="A0A9D0Z7R0"/>
<keyword evidence="12 14" id="KW-0067">ATP-binding</keyword>
<dbReference type="InterPro" id="IPR015911">
    <property type="entry name" value="Phosphoglycerate_kinase_CS"/>
</dbReference>
<feature type="binding site" evidence="15">
    <location>
        <position position="38"/>
    </location>
    <ligand>
        <name>(2R)-3-phosphoglycerate</name>
        <dbReference type="ChEBI" id="CHEBI:58272"/>
    </ligand>
</feature>
<gene>
    <name evidence="14" type="primary">pgk</name>
    <name evidence="18" type="ORF">IAA67_08760</name>
</gene>
<organism evidence="18 19">
    <name type="scientific">Candidatus Avoscillospira stercorigallinarum</name>
    <dbReference type="NCBI Taxonomy" id="2840708"/>
    <lineage>
        <taxon>Bacteria</taxon>
        <taxon>Bacillati</taxon>
        <taxon>Bacillota</taxon>
        <taxon>Clostridia</taxon>
        <taxon>Eubacteriales</taxon>
        <taxon>Oscillospiraceae</taxon>
        <taxon>Oscillospiraceae incertae sedis</taxon>
        <taxon>Candidatus Avoscillospira</taxon>
    </lineage>
</organism>
<dbReference type="FunFam" id="3.40.50.1260:FF:000007">
    <property type="entry name" value="Phosphoglycerate kinase"/>
    <property type="match status" value="1"/>
</dbReference>
<dbReference type="PANTHER" id="PTHR11406">
    <property type="entry name" value="PHOSPHOGLYCERATE KINASE"/>
    <property type="match status" value="1"/>
</dbReference>
<name>A0A9D0Z7R0_9FIRM</name>
<feature type="binding site" evidence="14 16">
    <location>
        <position position="298"/>
    </location>
    <ligand>
        <name>ATP</name>
        <dbReference type="ChEBI" id="CHEBI:30616"/>
    </ligand>
</feature>